<feature type="compositionally biased region" description="Pro residues" evidence="6">
    <location>
        <begin position="149"/>
        <end position="159"/>
    </location>
</feature>
<evidence type="ECO:0000256" key="2">
    <source>
        <dbReference type="ARBA" id="ARBA00009347"/>
    </source>
</evidence>
<dbReference type="Pfam" id="PF00441">
    <property type="entry name" value="Acyl-CoA_dh_1"/>
    <property type="match status" value="1"/>
</dbReference>
<dbReference type="InterPro" id="IPR036250">
    <property type="entry name" value="AcylCo_DH-like_C"/>
</dbReference>
<dbReference type="Pfam" id="PF02771">
    <property type="entry name" value="Acyl-CoA_dh_N"/>
    <property type="match status" value="1"/>
</dbReference>
<dbReference type="Gene3D" id="1.20.140.10">
    <property type="entry name" value="Butyryl-CoA Dehydrogenase, subunit A, domain 3"/>
    <property type="match status" value="1"/>
</dbReference>
<comment type="similarity">
    <text evidence="2">Belongs to the acyl-CoA dehydrogenase family.</text>
</comment>
<evidence type="ECO:0000313" key="9">
    <source>
        <dbReference type="EMBL" id="GIH06707.1"/>
    </source>
</evidence>
<sequence>MQIELTSEQRAFSDSCARLAADLAAGWHRGRGPGDIDPPAPDEKAWARIADAGWLALGLREENGGIGATAVDLAVLVEQLGYHAVAAPIVGTLMAAQQLQTWQAPAELLADIAAGTLRIAPVLTADLRSFAAVEPAWLLRQDTPNVGPATPPNLGPTAPPNHGETAPPNHGETTPHGHGQTGRPARGTAEAGVLAWDAAGAAMAVLPALGTAYLLADATGFADVTRAVRPLGEPAMTIDLTIPGDDALAGLGAFALSLLTADLLGTMQAALDSAVEHAKVRSQFGAHIGSFQAVQQLLADSHVLVEATRSATYYSAWAVDALPGAQALRAARAAKAFASRSAVEVCEHAIQVFGGIGMTWEAPAHVWLRRAQADRLALGDEHFHYAAIAAAEFAAASTSKSGS</sequence>
<protein>
    <submittedName>
        <fullName evidence="9">Acyl-CoA dehydrogenase</fullName>
    </submittedName>
</protein>
<evidence type="ECO:0000259" key="8">
    <source>
        <dbReference type="Pfam" id="PF02771"/>
    </source>
</evidence>
<evidence type="ECO:0000256" key="4">
    <source>
        <dbReference type="ARBA" id="ARBA00022827"/>
    </source>
</evidence>
<dbReference type="AlphaFoldDB" id="A0A8J3QBA7"/>
<keyword evidence="5" id="KW-0560">Oxidoreductase</keyword>
<keyword evidence="4" id="KW-0274">FAD</keyword>
<dbReference type="EMBL" id="BONY01000029">
    <property type="protein sequence ID" value="GIH06707.1"/>
    <property type="molecule type" value="Genomic_DNA"/>
</dbReference>
<dbReference type="GO" id="GO:0050660">
    <property type="term" value="F:flavin adenine dinucleotide binding"/>
    <property type="evidence" value="ECO:0007669"/>
    <property type="project" value="InterPro"/>
</dbReference>
<accession>A0A8J3QBA7</accession>
<dbReference type="RefSeq" id="WP_203910517.1">
    <property type="nucleotide sequence ID" value="NZ_BONY01000029.1"/>
</dbReference>
<evidence type="ECO:0000256" key="6">
    <source>
        <dbReference type="SAM" id="MobiDB-lite"/>
    </source>
</evidence>
<dbReference type="InterPro" id="IPR009100">
    <property type="entry name" value="AcylCoA_DH/oxidase_NM_dom_sf"/>
</dbReference>
<dbReference type="Proteomes" id="UP000612899">
    <property type="component" value="Unassembled WGS sequence"/>
</dbReference>
<dbReference type="Gene3D" id="1.10.540.10">
    <property type="entry name" value="Acyl-CoA dehydrogenase/oxidase, N-terminal domain"/>
    <property type="match status" value="1"/>
</dbReference>
<evidence type="ECO:0000256" key="1">
    <source>
        <dbReference type="ARBA" id="ARBA00001974"/>
    </source>
</evidence>
<comment type="caution">
    <text evidence="9">The sequence shown here is derived from an EMBL/GenBank/DDBJ whole genome shotgun (WGS) entry which is preliminary data.</text>
</comment>
<evidence type="ECO:0000256" key="3">
    <source>
        <dbReference type="ARBA" id="ARBA00022630"/>
    </source>
</evidence>
<dbReference type="GO" id="GO:0003995">
    <property type="term" value="F:acyl-CoA dehydrogenase activity"/>
    <property type="evidence" value="ECO:0007669"/>
    <property type="project" value="TreeGrafter"/>
</dbReference>
<evidence type="ECO:0000313" key="10">
    <source>
        <dbReference type="Proteomes" id="UP000612899"/>
    </source>
</evidence>
<dbReference type="PANTHER" id="PTHR43884:SF20">
    <property type="entry name" value="ACYL-COA DEHYDROGENASE FADE28"/>
    <property type="match status" value="1"/>
</dbReference>
<dbReference type="PANTHER" id="PTHR43884">
    <property type="entry name" value="ACYL-COA DEHYDROGENASE"/>
    <property type="match status" value="1"/>
</dbReference>
<feature type="domain" description="Acyl-CoA dehydrogenase/oxidase C-terminal" evidence="7">
    <location>
        <begin position="260"/>
        <end position="391"/>
    </location>
</feature>
<feature type="region of interest" description="Disordered" evidence="6">
    <location>
        <begin position="142"/>
        <end position="188"/>
    </location>
</feature>
<reference evidence="9" key="1">
    <citation type="submission" date="2021-01" db="EMBL/GenBank/DDBJ databases">
        <title>Whole genome shotgun sequence of Rhizocola hellebori NBRC 109834.</title>
        <authorList>
            <person name="Komaki H."/>
            <person name="Tamura T."/>
        </authorList>
    </citation>
    <scope>NUCLEOTIDE SEQUENCE</scope>
    <source>
        <strain evidence="9">NBRC 109834</strain>
    </source>
</reference>
<feature type="domain" description="Acyl-CoA dehydrogenase/oxidase N-terminal" evidence="8">
    <location>
        <begin position="6"/>
        <end position="99"/>
    </location>
</feature>
<gene>
    <name evidence="9" type="ORF">Rhe02_47740</name>
</gene>
<name>A0A8J3QBA7_9ACTN</name>
<dbReference type="SUPFAM" id="SSF47203">
    <property type="entry name" value="Acyl-CoA dehydrogenase C-terminal domain-like"/>
    <property type="match status" value="1"/>
</dbReference>
<dbReference type="SUPFAM" id="SSF56645">
    <property type="entry name" value="Acyl-CoA dehydrogenase NM domain-like"/>
    <property type="match status" value="1"/>
</dbReference>
<dbReference type="InterPro" id="IPR037069">
    <property type="entry name" value="AcylCoA_DH/ox_N_sf"/>
</dbReference>
<dbReference type="InterPro" id="IPR009075">
    <property type="entry name" value="AcylCo_DH/oxidase_C"/>
</dbReference>
<dbReference type="InterPro" id="IPR013786">
    <property type="entry name" value="AcylCoA_DH/ox_N"/>
</dbReference>
<proteinExistence type="inferred from homology"/>
<comment type="cofactor">
    <cofactor evidence="1">
        <name>FAD</name>
        <dbReference type="ChEBI" id="CHEBI:57692"/>
    </cofactor>
</comment>
<keyword evidence="10" id="KW-1185">Reference proteome</keyword>
<keyword evidence="3" id="KW-0285">Flavoprotein</keyword>
<evidence type="ECO:0000256" key="5">
    <source>
        <dbReference type="ARBA" id="ARBA00023002"/>
    </source>
</evidence>
<organism evidence="9 10">
    <name type="scientific">Rhizocola hellebori</name>
    <dbReference type="NCBI Taxonomy" id="1392758"/>
    <lineage>
        <taxon>Bacteria</taxon>
        <taxon>Bacillati</taxon>
        <taxon>Actinomycetota</taxon>
        <taxon>Actinomycetes</taxon>
        <taxon>Micromonosporales</taxon>
        <taxon>Micromonosporaceae</taxon>
        <taxon>Rhizocola</taxon>
    </lineage>
</organism>
<evidence type="ECO:0000259" key="7">
    <source>
        <dbReference type="Pfam" id="PF00441"/>
    </source>
</evidence>